<feature type="compositionally biased region" description="Polar residues" evidence="1">
    <location>
        <begin position="1"/>
        <end position="12"/>
    </location>
</feature>
<dbReference type="AlphaFoldDB" id="A0A8S2XXG7"/>
<evidence type="ECO:0000256" key="1">
    <source>
        <dbReference type="SAM" id="MobiDB-lite"/>
    </source>
</evidence>
<feature type="compositionally biased region" description="Polar residues" evidence="1">
    <location>
        <begin position="60"/>
        <end position="71"/>
    </location>
</feature>
<feature type="region of interest" description="Disordered" evidence="1">
    <location>
        <begin position="1"/>
        <end position="80"/>
    </location>
</feature>
<sequence length="80" mass="8513">QQQTQSLISRVKSSVEPFNHSQQNSPMAQPTSSSIISTATVNTNDTLPQQSSPADDPLVSDSNLIDSSENSMIGFCGQDS</sequence>
<organism evidence="2 3">
    <name type="scientific">Didymodactylos carnosus</name>
    <dbReference type="NCBI Taxonomy" id="1234261"/>
    <lineage>
        <taxon>Eukaryota</taxon>
        <taxon>Metazoa</taxon>
        <taxon>Spiralia</taxon>
        <taxon>Gnathifera</taxon>
        <taxon>Rotifera</taxon>
        <taxon>Eurotatoria</taxon>
        <taxon>Bdelloidea</taxon>
        <taxon>Philodinida</taxon>
        <taxon>Philodinidae</taxon>
        <taxon>Didymodactylos</taxon>
    </lineage>
</organism>
<name>A0A8S2XXG7_9BILA</name>
<comment type="caution">
    <text evidence="2">The sequence shown here is derived from an EMBL/GenBank/DDBJ whole genome shotgun (WGS) entry which is preliminary data.</text>
</comment>
<evidence type="ECO:0000313" key="2">
    <source>
        <dbReference type="EMBL" id="CAF4518490.1"/>
    </source>
</evidence>
<dbReference type="Proteomes" id="UP000681722">
    <property type="component" value="Unassembled WGS sequence"/>
</dbReference>
<reference evidence="2" key="1">
    <citation type="submission" date="2021-02" db="EMBL/GenBank/DDBJ databases">
        <authorList>
            <person name="Nowell W R."/>
        </authorList>
    </citation>
    <scope>NUCLEOTIDE SEQUENCE</scope>
</reference>
<accession>A0A8S2XXG7</accession>
<feature type="compositionally biased region" description="Polar residues" evidence="1">
    <location>
        <begin position="19"/>
        <end position="53"/>
    </location>
</feature>
<proteinExistence type="predicted"/>
<gene>
    <name evidence="2" type="ORF">SRO942_LOCUS45653</name>
</gene>
<dbReference type="EMBL" id="CAJOBC010109307">
    <property type="protein sequence ID" value="CAF4518490.1"/>
    <property type="molecule type" value="Genomic_DNA"/>
</dbReference>
<feature type="non-terminal residue" evidence="2">
    <location>
        <position position="1"/>
    </location>
</feature>
<evidence type="ECO:0000313" key="3">
    <source>
        <dbReference type="Proteomes" id="UP000681722"/>
    </source>
</evidence>
<protein>
    <submittedName>
        <fullName evidence="2">Uncharacterized protein</fullName>
    </submittedName>
</protein>